<dbReference type="Proteomes" id="UP001214638">
    <property type="component" value="Unassembled WGS sequence"/>
</dbReference>
<gene>
    <name evidence="4" type="ORF">BdWA1_000349</name>
</gene>
<keyword evidence="5" id="KW-1185">Reference proteome</keyword>
<dbReference type="GO" id="GO:0005762">
    <property type="term" value="C:mitochondrial large ribosomal subunit"/>
    <property type="evidence" value="ECO:0007669"/>
    <property type="project" value="TreeGrafter"/>
</dbReference>
<dbReference type="RefSeq" id="XP_067804192.1">
    <property type="nucleotide sequence ID" value="XM_067945401.1"/>
</dbReference>
<dbReference type="SUPFAM" id="SSF52161">
    <property type="entry name" value="Ribosomal protein L13"/>
    <property type="match status" value="1"/>
</dbReference>
<evidence type="ECO:0000256" key="3">
    <source>
        <dbReference type="ARBA" id="ARBA00023274"/>
    </source>
</evidence>
<accession>A0AAD9UQ04</accession>
<dbReference type="KEGG" id="bdw:94334647"/>
<dbReference type="GeneID" id="94334647"/>
<sequence length="114" mass="13088">MNGHTWDTKVYKFDRKAHPKGPKILTAKTVMARNPGMIINLAVRRMLPRNKLRPLWYRRLFVYGGAIHPHWQIPQVVVPIENHNVVASDQNASQMLPLTANANRNTCYTIYPAS</sequence>
<dbReference type="GO" id="GO:0006412">
    <property type="term" value="P:translation"/>
    <property type="evidence" value="ECO:0007669"/>
    <property type="project" value="InterPro"/>
</dbReference>
<dbReference type="GO" id="GO:0003729">
    <property type="term" value="F:mRNA binding"/>
    <property type="evidence" value="ECO:0007669"/>
    <property type="project" value="TreeGrafter"/>
</dbReference>
<dbReference type="Gene3D" id="3.90.1180.10">
    <property type="entry name" value="Ribosomal protein L13"/>
    <property type="match status" value="1"/>
</dbReference>
<dbReference type="InterPro" id="IPR036899">
    <property type="entry name" value="Ribosomal_uL13_sf"/>
</dbReference>
<evidence type="ECO:0000313" key="4">
    <source>
        <dbReference type="EMBL" id="KAK2197350.1"/>
    </source>
</evidence>
<dbReference type="GO" id="GO:0003735">
    <property type="term" value="F:structural constituent of ribosome"/>
    <property type="evidence" value="ECO:0007669"/>
    <property type="project" value="InterPro"/>
</dbReference>
<evidence type="ECO:0000256" key="2">
    <source>
        <dbReference type="ARBA" id="ARBA00022980"/>
    </source>
</evidence>
<evidence type="ECO:0000256" key="1">
    <source>
        <dbReference type="ARBA" id="ARBA00006227"/>
    </source>
</evidence>
<comment type="similarity">
    <text evidence="1">Belongs to the universal ribosomal protein uL13 family.</text>
</comment>
<keyword evidence="3" id="KW-0687">Ribonucleoprotein</keyword>
<protein>
    <submittedName>
        <fullName evidence="4">Bifunctional Ribosomal protein L13/Ribosomal protein L13 superfamily</fullName>
    </submittedName>
</protein>
<dbReference type="PANTHER" id="PTHR11545:SF41">
    <property type="entry name" value="50S RIBOSOMAL PROTEIN L13, CHLOROPLASTIC"/>
    <property type="match status" value="1"/>
</dbReference>
<dbReference type="AlphaFoldDB" id="A0AAD9UQ04"/>
<proteinExistence type="inferred from homology"/>
<dbReference type="Pfam" id="PF00572">
    <property type="entry name" value="Ribosomal_L13"/>
    <property type="match status" value="1"/>
</dbReference>
<evidence type="ECO:0000313" key="5">
    <source>
        <dbReference type="Proteomes" id="UP001214638"/>
    </source>
</evidence>
<comment type="caution">
    <text evidence="4">The sequence shown here is derived from an EMBL/GenBank/DDBJ whole genome shotgun (WGS) entry which is preliminary data.</text>
</comment>
<dbReference type="PANTHER" id="PTHR11545">
    <property type="entry name" value="RIBOSOMAL PROTEIN L13"/>
    <property type="match status" value="1"/>
</dbReference>
<reference evidence="4" key="1">
    <citation type="journal article" date="2023" name="Nat. Microbiol.">
        <title>Babesia duncani multi-omics identifies virulence factors and drug targets.</title>
        <authorList>
            <person name="Singh P."/>
            <person name="Lonardi S."/>
            <person name="Liang Q."/>
            <person name="Vydyam P."/>
            <person name="Khabirova E."/>
            <person name="Fang T."/>
            <person name="Gihaz S."/>
            <person name="Thekkiniath J."/>
            <person name="Munshi M."/>
            <person name="Abel S."/>
            <person name="Ciampossin L."/>
            <person name="Batugedara G."/>
            <person name="Gupta M."/>
            <person name="Lu X.M."/>
            <person name="Lenz T."/>
            <person name="Chakravarty S."/>
            <person name="Cornillot E."/>
            <person name="Hu Y."/>
            <person name="Ma W."/>
            <person name="Gonzalez L.M."/>
            <person name="Sanchez S."/>
            <person name="Estrada K."/>
            <person name="Sanchez-Flores A."/>
            <person name="Montero E."/>
            <person name="Harb O.S."/>
            <person name="Le Roch K.G."/>
            <person name="Mamoun C.B."/>
        </authorList>
    </citation>
    <scope>NUCLEOTIDE SEQUENCE</scope>
    <source>
        <strain evidence="4">WA1</strain>
    </source>
</reference>
<dbReference type="GO" id="GO:0017148">
    <property type="term" value="P:negative regulation of translation"/>
    <property type="evidence" value="ECO:0007669"/>
    <property type="project" value="TreeGrafter"/>
</dbReference>
<dbReference type="EMBL" id="JALLKP010000001">
    <property type="protein sequence ID" value="KAK2197350.1"/>
    <property type="molecule type" value="Genomic_DNA"/>
</dbReference>
<dbReference type="InterPro" id="IPR005822">
    <property type="entry name" value="Ribosomal_uL13"/>
</dbReference>
<name>A0AAD9UQ04_9APIC</name>
<organism evidence="4 5">
    <name type="scientific">Babesia duncani</name>
    <dbReference type="NCBI Taxonomy" id="323732"/>
    <lineage>
        <taxon>Eukaryota</taxon>
        <taxon>Sar</taxon>
        <taxon>Alveolata</taxon>
        <taxon>Apicomplexa</taxon>
        <taxon>Aconoidasida</taxon>
        <taxon>Piroplasmida</taxon>
        <taxon>Babesiidae</taxon>
        <taxon>Babesia</taxon>
    </lineage>
</organism>
<keyword evidence="2 4" id="KW-0689">Ribosomal protein</keyword>